<dbReference type="PANTHER" id="PTHR21208:SF0">
    <property type="entry name" value="ADP-DEPENDENT GLUCOKINASE"/>
    <property type="match status" value="1"/>
</dbReference>
<sequence length="197" mass="22726">LQVMESCYSRFFDDWGNSEGVTPLPDFFDSFHKNRSILLKSDGVAALHVMKEYGTTLTSCLSPVADCIVDVTYTLPPLKFKDKFNSSYNTDRHITAYESTDRGYELQTRHFYCLRNCENADESQPLEDKCNDDLKEELNEANGDKEKICRAFDKNMQCFKKMYSDCCGAEGGEFKCHFFKAEWEIYSPTCNFTPCDQ</sequence>
<evidence type="ECO:0000256" key="1">
    <source>
        <dbReference type="ARBA" id="ARBA00022679"/>
    </source>
</evidence>
<dbReference type="Proteomes" id="UP001432322">
    <property type="component" value="Unassembled WGS sequence"/>
</dbReference>
<dbReference type="GO" id="GO:0005783">
    <property type="term" value="C:endoplasmic reticulum"/>
    <property type="evidence" value="ECO:0007669"/>
    <property type="project" value="TreeGrafter"/>
</dbReference>
<keyword evidence="6" id="KW-1185">Reference proteome</keyword>
<dbReference type="PANTHER" id="PTHR21208">
    <property type="entry name" value="ADP-DEPENDENT GLUCOKINASE"/>
    <property type="match status" value="1"/>
</dbReference>
<feature type="non-terminal residue" evidence="5">
    <location>
        <position position="1"/>
    </location>
</feature>
<evidence type="ECO:0000313" key="5">
    <source>
        <dbReference type="EMBL" id="GMT19391.1"/>
    </source>
</evidence>
<dbReference type="EMBL" id="BTSY01000003">
    <property type="protein sequence ID" value="GMT19391.1"/>
    <property type="molecule type" value="Genomic_DNA"/>
</dbReference>
<organism evidence="5 6">
    <name type="scientific">Pristionchus fissidentatus</name>
    <dbReference type="NCBI Taxonomy" id="1538716"/>
    <lineage>
        <taxon>Eukaryota</taxon>
        <taxon>Metazoa</taxon>
        <taxon>Ecdysozoa</taxon>
        <taxon>Nematoda</taxon>
        <taxon>Chromadorea</taxon>
        <taxon>Rhabditida</taxon>
        <taxon>Rhabditina</taxon>
        <taxon>Diplogasteromorpha</taxon>
        <taxon>Diplogasteroidea</taxon>
        <taxon>Neodiplogasteridae</taxon>
        <taxon>Pristionchus</taxon>
    </lineage>
</organism>
<reference evidence="5" key="1">
    <citation type="submission" date="2023-10" db="EMBL/GenBank/DDBJ databases">
        <title>Genome assembly of Pristionchus species.</title>
        <authorList>
            <person name="Yoshida K."/>
            <person name="Sommer R.J."/>
        </authorList>
    </citation>
    <scope>NUCLEOTIDE SEQUENCE</scope>
    <source>
        <strain evidence="5">RS5133</strain>
    </source>
</reference>
<dbReference type="GO" id="GO:0006006">
    <property type="term" value="P:glucose metabolic process"/>
    <property type="evidence" value="ECO:0007669"/>
    <property type="project" value="TreeGrafter"/>
</dbReference>
<accession>A0AAV5VJ24</accession>
<dbReference type="GO" id="GO:0043843">
    <property type="term" value="F:ADP-specific glucokinase activity"/>
    <property type="evidence" value="ECO:0007669"/>
    <property type="project" value="TreeGrafter"/>
</dbReference>
<protein>
    <submittedName>
        <fullName evidence="5">Uncharacterized protein</fullName>
    </submittedName>
</protein>
<keyword evidence="2" id="KW-0479">Metal-binding</keyword>
<dbReference type="AlphaFoldDB" id="A0AAV5VJ24"/>
<gene>
    <name evidence="5" type="ORF">PFISCL1PPCAC_10688</name>
</gene>
<keyword evidence="4" id="KW-0460">Magnesium</keyword>
<keyword evidence="1" id="KW-0808">Transferase</keyword>
<keyword evidence="3" id="KW-0418">Kinase</keyword>
<dbReference type="GO" id="GO:0046872">
    <property type="term" value="F:metal ion binding"/>
    <property type="evidence" value="ECO:0007669"/>
    <property type="project" value="UniProtKB-KW"/>
</dbReference>
<comment type="caution">
    <text evidence="5">The sequence shown here is derived from an EMBL/GenBank/DDBJ whole genome shotgun (WGS) entry which is preliminary data.</text>
</comment>
<evidence type="ECO:0000313" key="6">
    <source>
        <dbReference type="Proteomes" id="UP001432322"/>
    </source>
</evidence>
<evidence type="ECO:0000256" key="2">
    <source>
        <dbReference type="ARBA" id="ARBA00022723"/>
    </source>
</evidence>
<name>A0AAV5VJ24_9BILA</name>
<evidence type="ECO:0000256" key="4">
    <source>
        <dbReference type="ARBA" id="ARBA00022842"/>
    </source>
</evidence>
<proteinExistence type="predicted"/>
<dbReference type="InterPro" id="IPR007666">
    <property type="entry name" value="ADP_PFK/GK"/>
</dbReference>
<evidence type="ECO:0000256" key="3">
    <source>
        <dbReference type="ARBA" id="ARBA00022777"/>
    </source>
</evidence>